<dbReference type="Gene3D" id="3.40.50.1820">
    <property type="entry name" value="alpha/beta hydrolase"/>
    <property type="match status" value="1"/>
</dbReference>
<feature type="active site" description="Charge relay system" evidence="8">
    <location>
        <position position="359"/>
    </location>
</feature>
<evidence type="ECO:0000256" key="2">
    <source>
        <dbReference type="ARBA" id="ARBA00022729"/>
    </source>
</evidence>
<sequence>MASTNNLKFYIFLAFVAIILANVLKSGLFPINNDIKRTLGYPENSLLNFTELSGRYGYLSEEHTLVTEDGYILTIFRINGKQCAGKLKKPPVVLMHGLLLSSDLWLDAGPDAGLAYLISDACYDLWVGNQRGNYYSRRHVRLNPDKDEEFWQFSADEIGLYDIPATIDYVLNTTGEEKLNYIGYSQGAGTFLIMCSERPGYCDKVNILIALAPATRLTNTKSVLAQSILGGAQQLEGLLAAIGIYEALPKGALNQELLAFVCKFSATSEFICGNLIATLDSSHPGSISKETIKISFGHSPAGTSVRTLARYGQALSSDKFQKYDYGKPRNLDIYGEEKPPSYNLSTVTIPFVTLYGKNDNLVATEDVLWLIKELPNVLEAVEVADPMWNHFDVPYSQFSKDLIFPKVNEYLQKYSIY</sequence>
<dbReference type="AlphaFoldDB" id="A0AAU9UKF7"/>
<keyword evidence="6" id="KW-0325">Glycoprotein</keyword>
<feature type="active site" description="Charge relay system" evidence="8">
    <location>
        <position position="390"/>
    </location>
</feature>
<dbReference type="FunFam" id="3.40.50.1820:FF:000057">
    <property type="entry name" value="Lipase"/>
    <property type="match status" value="1"/>
</dbReference>
<dbReference type="InterPro" id="IPR006693">
    <property type="entry name" value="AB_hydrolase_lipase"/>
</dbReference>
<evidence type="ECO:0000256" key="7">
    <source>
        <dbReference type="PIRNR" id="PIRNR000862"/>
    </source>
</evidence>
<keyword evidence="5" id="KW-0443">Lipid metabolism</keyword>
<dbReference type="GO" id="GO:0016042">
    <property type="term" value="P:lipid catabolic process"/>
    <property type="evidence" value="ECO:0007669"/>
    <property type="project" value="UniProtKB-KW"/>
</dbReference>
<comment type="similarity">
    <text evidence="1 7">Belongs to the AB hydrolase superfamily. Lipase family.</text>
</comment>
<feature type="active site" description="Nucleophile" evidence="8">
    <location>
        <position position="185"/>
    </location>
</feature>
<keyword evidence="4 7" id="KW-0442">Lipid degradation</keyword>
<dbReference type="PANTHER" id="PTHR11005">
    <property type="entry name" value="LYSOSOMAL ACID LIPASE-RELATED"/>
    <property type="match status" value="1"/>
</dbReference>
<dbReference type="Pfam" id="PF04083">
    <property type="entry name" value="Abhydro_lipase"/>
    <property type="match status" value="1"/>
</dbReference>
<dbReference type="SUPFAM" id="SSF53474">
    <property type="entry name" value="alpha/beta-Hydrolases"/>
    <property type="match status" value="1"/>
</dbReference>
<feature type="domain" description="Partial AB-hydrolase lipase" evidence="9">
    <location>
        <begin position="50"/>
        <end position="106"/>
    </location>
</feature>
<evidence type="ECO:0000259" key="9">
    <source>
        <dbReference type="Pfam" id="PF04083"/>
    </source>
</evidence>
<dbReference type="InterPro" id="IPR029058">
    <property type="entry name" value="AB_hydrolase_fold"/>
</dbReference>
<dbReference type="GO" id="GO:0016788">
    <property type="term" value="F:hydrolase activity, acting on ester bonds"/>
    <property type="evidence" value="ECO:0007669"/>
    <property type="project" value="InterPro"/>
</dbReference>
<reference evidence="10" key="1">
    <citation type="submission" date="2022-03" db="EMBL/GenBank/DDBJ databases">
        <authorList>
            <person name="Tunstrom K."/>
        </authorList>
    </citation>
    <scope>NUCLEOTIDE SEQUENCE</scope>
</reference>
<name>A0AAU9UKF7_EUPED</name>
<proteinExistence type="inferred from homology"/>
<evidence type="ECO:0000256" key="6">
    <source>
        <dbReference type="ARBA" id="ARBA00023180"/>
    </source>
</evidence>
<dbReference type="Proteomes" id="UP001153954">
    <property type="component" value="Unassembled WGS sequence"/>
</dbReference>
<protein>
    <recommendedName>
        <fullName evidence="7">Lipase</fullName>
    </recommendedName>
</protein>
<dbReference type="InterPro" id="IPR025483">
    <property type="entry name" value="Lipase_euk"/>
</dbReference>
<evidence type="ECO:0000256" key="8">
    <source>
        <dbReference type="PIRSR" id="PIRSR000862-1"/>
    </source>
</evidence>
<evidence type="ECO:0000256" key="5">
    <source>
        <dbReference type="ARBA" id="ARBA00023098"/>
    </source>
</evidence>
<evidence type="ECO:0000313" key="11">
    <source>
        <dbReference type="Proteomes" id="UP001153954"/>
    </source>
</evidence>
<gene>
    <name evidence="10" type="ORF">EEDITHA_LOCUS12538</name>
</gene>
<dbReference type="EMBL" id="CAKOGL010000018">
    <property type="protein sequence ID" value="CAH2097295.1"/>
    <property type="molecule type" value="Genomic_DNA"/>
</dbReference>
<evidence type="ECO:0000313" key="10">
    <source>
        <dbReference type="EMBL" id="CAH2097295.1"/>
    </source>
</evidence>
<dbReference type="PIRSF" id="PIRSF000862">
    <property type="entry name" value="Steryl_ester_lip"/>
    <property type="match status" value="1"/>
</dbReference>
<keyword evidence="3 7" id="KW-0378">Hydrolase</keyword>
<keyword evidence="11" id="KW-1185">Reference proteome</keyword>
<accession>A0AAU9UKF7</accession>
<evidence type="ECO:0000256" key="3">
    <source>
        <dbReference type="ARBA" id="ARBA00022801"/>
    </source>
</evidence>
<evidence type="ECO:0000256" key="4">
    <source>
        <dbReference type="ARBA" id="ARBA00022963"/>
    </source>
</evidence>
<keyword evidence="2" id="KW-0732">Signal</keyword>
<evidence type="ECO:0000256" key="1">
    <source>
        <dbReference type="ARBA" id="ARBA00010701"/>
    </source>
</evidence>
<comment type="caution">
    <text evidence="10">The sequence shown here is derived from an EMBL/GenBank/DDBJ whole genome shotgun (WGS) entry which is preliminary data.</text>
</comment>
<organism evidence="10 11">
    <name type="scientific">Euphydryas editha</name>
    <name type="common">Edith's checkerspot</name>
    <dbReference type="NCBI Taxonomy" id="104508"/>
    <lineage>
        <taxon>Eukaryota</taxon>
        <taxon>Metazoa</taxon>
        <taxon>Ecdysozoa</taxon>
        <taxon>Arthropoda</taxon>
        <taxon>Hexapoda</taxon>
        <taxon>Insecta</taxon>
        <taxon>Pterygota</taxon>
        <taxon>Neoptera</taxon>
        <taxon>Endopterygota</taxon>
        <taxon>Lepidoptera</taxon>
        <taxon>Glossata</taxon>
        <taxon>Ditrysia</taxon>
        <taxon>Papilionoidea</taxon>
        <taxon>Nymphalidae</taxon>
        <taxon>Nymphalinae</taxon>
        <taxon>Euphydryas</taxon>
    </lineage>
</organism>